<proteinExistence type="inferred from homology"/>
<evidence type="ECO:0000256" key="2">
    <source>
        <dbReference type="ARBA" id="ARBA00022676"/>
    </source>
</evidence>
<organism evidence="5 6">
    <name type="scientific">Eiseniibacteriota bacterium</name>
    <dbReference type="NCBI Taxonomy" id="2212470"/>
    <lineage>
        <taxon>Bacteria</taxon>
        <taxon>Candidatus Eiseniibacteriota</taxon>
    </lineage>
</organism>
<keyword evidence="3 5" id="KW-0808">Transferase</keyword>
<feature type="region of interest" description="Disordered" evidence="4">
    <location>
        <begin position="718"/>
        <end position="762"/>
    </location>
</feature>
<name>A0A538SLB1_UNCEI</name>
<dbReference type="PANTHER" id="PTHR43630:SF1">
    <property type="entry name" value="POLY-BETA-1,6-N-ACETYL-D-GLUCOSAMINE SYNTHASE"/>
    <property type="match status" value="1"/>
</dbReference>
<dbReference type="SUPFAM" id="SSF48371">
    <property type="entry name" value="ARM repeat"/>
    <property type="match status" value="1"/>
</dbReference>
<keyword evidence="2" id="KW-0328">Glycosyltransferase</keyword>
<dbReference type="InterPro" id="IPR004155">
    <property type="entry name" value="PBS_lyase_HEAT"/>
</dbReference>
<reference evidence="5 6" key="1">
    <citation type="journal article" date="2019" name="Nat. Microbiol.">
        <title>Mediterranean grassland soil C-N compound turnover is dependent on rainfall and depth, and is mediated by genomically divergent microorganisms.</title>
        <authorList>
            <person name="Diamond S."/>
            <person name="Andeer P.F."/>
            <person name="Li Z."/>
            <person name="Crits-Christoph A."/>
            <person name="Burstein D."/>
            <person name="Anantharaman K."/>
            <person name="Lane K.R."/>
            <person name="Thomas B.C."/>
            <person name="Pan C."/>
            <person name="Northen T.R."/>
            <person name="Banfield J.F."/>
        </authorList>
    </citation>
    <scope>NUCLEOTIDE SEQUENCE [LARGE SCALE GENOMIC DNA]</scope>
    <source>
        <strain evidence="5">WS_2</strain>
    </source>
</reference>
<sequence>MANPAAERWLGQLQGALAERMDRWGAAINVIAGPGLERGTVARTEAEQVSAAFERFLAGAIQSDELIETVAIARPDALWAAIEAFSDGATADEWRTLASPLLAVPEVVREARRLRHISSWRRALAARRVGLLESTELCEPLRKALARGPEIVTIQAALALSRLRDREGLAWLLQHPDATARRTRRQLVGLLVRFGPDAAGELRNTVAGRDATAPIQLAAIEVLGLHRDTASVDVLENALRHGPAEARAAAARALGRIGARRSAPALVEALDDQMWEVRAQAARSLGVVPDPAQVAPLARCTSDVAWWVRRHAAYALGLHGQAGRRALQEIAEAGHDQFAEEIAREVLEQLEWQRETQGGFASATAFVAHLALGFLASDEVRRQHRRQLLTDPLHLFESDQAPAISILLPARNDARAIVDAVRALLRLDYPTFEVVAVNDGSTDGTLERLIEAFELRPSKRAPVSGLPPGSVRGVYASPHVPGLTVLDMAHPGSRARTASYALAYARHPLVLVADAGTVLERETLVRLALPFYEDESVAGVIGVVRPSNGCVIERGNVTFCGRPASRLARFQTVEYLRLLLSGRLAWGNQDSLFIVPGTLGLFSREAIRAADGFRGGNVGDDVDLCMRLQGQAAKNGKQRVVRCVSAAVAWTRVPESLRVLARQRTRWYQALAEALWFNRELLFNGRLAHRTGDACGSHGPRRPRPPALRHLLLGVRGGRDDSLADGGRARAQRLPAFPAQQRPRGPRALRAAREHRLPAAER</sequence>
<dbReference type="AlphaFoldDB" id="A0A538SLB1"/>
<dbReference type="InterPro" id="IPR016024">
    <property type="entry name" value="ARM-type_fold"/>
</dbReference>
<dbReference type="SUPFAM" id="SSF53448">
    <property type="entry name" value="Nucleotide-diphospho-sugar transferases"/>
    <property type="match status" value="1"/>
</dbReference>
<feature type="compositionally biased region" description="Basic and acidic residues" evidence="4">
    <location>
        <begin position="751"/>
        <end position="762"/>
    </location>
</feature>
<dbReference type="Gene3D" id="1.25.10.10">
    <property type="entry name" value="Leucine-rich Repeat Variant"/>
    <property type="match status" value="1"/>
</dbReference>
<dbReference type="CDD" id="cd06423">
    <property type="entry name" value="CESA_like"/>
    <property type="match status" value="1"/>
</dbReference>
<comment type="caution">
    <text evidence="5">The sequence shown here is derived from an EMBL/GenBank/DDBJ whole genome shotgun (WGS) entry which is preliminary data.</text>
</comment>
<dbReference type="Proteomes" id="UP000317716">
    <property type="component" value="Unassembled WGS sequence"/>
</dbReference>
<dbReference type="Pfam" id="PF13641">
    <property type="entry name" value="Glyco_tranf_2_3"/>
    <property type="match status" value="1"/>
</dbReference>
<comment type="similarity">
    <text evidence="1">Belongs to the glycosyltransferase 2 family.</text>
</comment>
<evidence type="ECO:0000256" key="4">
    <source>
        <dbReference type="SAM" id="MobiDB-lite"/>
    </source>
</evidence>
<accession>A0A538SLB1</accession>
<dbReference type="SMART" id="SM00567">
    <property type="entry name" value="EZ_HEAT"/>
    <property type="match status" value="4"/>
</dbReference>
<dbReference type="Gene3D" id="3.90.550.10">
    <property type="entry name" value="Spore Coat Polysaccharide Biosynthesis Protein SpsA, Chain A"/>
    <property type="match status" value="1"/>
</dbReference>
<gene>
    <name evidence="5" type="ORF">E6K72_09490</name>
</gene>
<evidence type="ECO:0000256" key="3">
    <source>
        <dbReference type="ARBA" id="ARBA00022679"/>
    </source>
</evidence>
<protein>
    <submittedName>
        <fullName evidence="5">Glycosyltransferase</fullName>
    </submittedName>
</protein>
<feature type="non-terminal residue" evidence="5">
    <location>
        <position position="762"/>
    </location>
</feature>
<evidence type="ECO:0000313" key="5">
    <source>
        <dbReference type="EMBL" id="TMQ52165.1"/>
    </source>
</evidence>
<dbReference type="PANTHER" id="PTHR43630">
    <property type="entry name" value="POLY-BETA-1,6-N-ACETYL-D-GLUCOSAMINE SYNTHASE"/>
    <property type="match status" value="1"/>
</dbReference>
<evidence type="ECO:0000256" key="1">
    <source>
        <dbReference type="ARBA" id="ARBA00006739"/>
    </source>
</evidence>
<dbReference type="EMBL" id="VBOS01000333">
    <property type="protein sequence ID" value="TMQ52165.1"/>
    <property type="molecule type" value="Genomic_DNA"/>
</dbReference>
<evidence type="ECO:0000313" key="6">
    <source>
        <dbReference type="Proteomes" id="UP000317716"/>
    </source>
</evidence>
<dbReference type="GO" id="GO:0016757">
    <property type="term" value="F:glycosyltransferase activity"/>
    <property type="evidence" value="ECO:0007669"/>
    <property type="project" value="UniProtKB-KW"/>
</dbReference>
<dbReference type="Pfam" id="PF13646">
    <property type="entry name" value="HEAT_2"/>
    <property type="match status" value="1"/>
</dbReference>
<dbReference type="InterPro" id="IPR029044">
    <property type="entry name" value="Nucleotide-diphossugar_trans"/>
</dbReference>
<dbReference type="InterPro" id="IPR011989">
    <property type="entry name" value="ARM-like"/>
</dbReference>
<feature type="compositionally biased region" description="Low complexity" evidence="4">
    <location>
        <begin position="735"/>
        <end position="749"/>
    </location>
</feature>